<accession>A0A392UW29</accession>
<proteinExistence type="predicted"/>
<keyword evidence="3" id="KW-1185">Reference proteome</keyword>
<protein>
    <submittedName>
        <fullName evidence="2">Uncharacterized protein</fullName>
    </submittedName>
</protein>
<evidence type="ECO:0000313" key="2">
    <source>
        <dbReference type="EMBL" id="MCI79091.1"/>
    </source>
</evidence>
<dbReference type="Proteomes" id="UP000265520">
    <property type="component" value="Unassembled WGS sequence"/>
</dbReference>
<evidence type="ECO:0000313" key="3">
    <source>
        <dbReference type="Proteomes" id="UP000265520"/>
    </source>
</evidence>
<dbReference type="AlphaFoldDB" id="A0A392UW29"/>
<organism evidence="2 3">
    <name type="scientific">Trifolium medium</name>
    <dbReference type="NCBI Taxonomy" id="97028"/>
    <lineage>
        <taxon>Eukaryota</taxon>
        <taxon>Viridiplantae</taxon>
        <taxon>Streptophyta</taxon>
        <taxon>Embryophyta</taxon>
        <taxon>Tracheophyta</taxon>
        <taxon>Spermatophyta</taxon>
        <taxon>Magnoliopsida</taxon>
        <taxon>eudicotyledons</taxon>
        <taxon>Gunneridae</taxon>
        <taxon>Pentapetalae</taxon>
        <taxon>rosids</taxon>
        <taxon>fabids</taxon>
        <taxon>Fabales</taxon>
        <taxon>Fabaceae</taxon>
        <taxon>Papilionoideae</taxon>
        <taxon>50 kb inversion clade</taxon>
        <taxon>NPAAA clade</taxon>
        <taxon>Hologalegina</taxon>
        <taxon>IRL clade</taxon>
        <taxon>Trifolieae</taxon>
        <taxon>Trifolium</taxon>
    </lineage>
</organism>
<feature type="region of interest" description="Disordered" evidence="1">
    <location>
        <begin position="1"/>
        <end position="32"/>
    </location>
</feature>
<feature type="non-terminal residue" evidence="2">
    <location>
        <position position="32"/>
    </location>
</feature>
<name>A0A392UW29_9FABA</name>
<evidence type="ECO:0000256" key="1">
    <source>
        <dbReference type="SAM" id="MobiDB-lite"/>
    </source>
</evidence>
<reference evidence="2 3" key="1">
    <citation type="journal article" date="2018" name="Front. Plant Sci.">
        <title>Red Clover (Trifolium pratense) and Zigzag Clover (T. medium) - A Picture of Genomic Similarities and Differences.</title>
        <authorList>
            <person name="Dluhosova J."/>
            <person name="Istvanek J."/>
            <person name="Nedelnik J."/>
            <person name="Repkova J."/>
        </authorList>
    </citation>
    <scope>NUCLEOTIDE SEQUENCE [LARGE SCALE GENOMIC DNA]</scope>
    <source>
        <strain evidence="3">cv. 10/8</strain>
        <tissue evidence="2">Leaf</tissue>
    </source>
</reference>
<gene>
    <name evidence="2" type="ORF">A2U01_0100362</name>
</gene>
<comment type="caution">
    <text evidence="2">The sequence shown here is derived from an EMBL/GenBank/DDBJ whole genome shotgun (WGS) entry which is preliminary data.</text>
</comment>
<sequence>MPHLALGPSPHPSHPAVVDDVPDNPDSKYPAH</sequence>
<dbReference type="EMBL" id="LXQA010965787">
    <property type="protein sequence ID" value="MCI79091.1"/>
    <property type="molecule type" value="Genomic_DNA"/>
</dbReference>